<evidence type="ECO:0000313" key="3">
    <source>
        <dbReference type="EMBL" id="ABY84893.1"/>
    </source>
</evidence>
<dbReference type="InterPro" id="IPR008996">
    <property type="entry name" value="IL1/FGF"/>
</dbReference>
<protein>
    <submittedName>
        <fullName evidence="2">Fibroblast growth factor</fullName>
    </submittedName>
</protein>
<dbReference type="CDD" id="cd23311">
    <property type="entry name" value="beta-trefoil_FGF_Bnl-like"/>
    <property type="match status" value="1"/>
</dbReference>
<dbReference type="SMART" id="SM00442">
    <property type="entry name" value="FGF"/>
    <property type="match status" value="1"/>
</dbReference>
<reference evidence="2" key="1">
    <citation type="submission" date="2008-01" db="EMBL/GenBank/DDBJ databases">
        <title>Gentic differences of some genes among Spodopera litura nuclear polyhedrosis virus isolates.</title>
        <authorList>
            <person name="Liu Y.H."/>
            <person name="Wang L.H."/>
            <person name="Fang J.C."/>
        </authorList>
    </citation>
    <scope>NUCLEOTIDE SEQUENCE</scope>
    <source>
        <strain evidence="2">Egypt</strain>
        <strain evidence="3">Fukuyama</strain>
    </source>
</reference>
<accession>B0LUM9</accession>
<evidence type="ECO:0000256" key="1">
    <source>
        <dbReference type="ARBA" id="ARBA00007936"/>
    </source>
</evidence>
<proteinExistence type="inferred from homology"/>
<dbReference type="Gene3D" id="2.80.10.50">
    <property type="match status" value="1"/>
</dbReference>
<organismHost>
    <name type="scientific">Lepidoptera</name>
    <name type="common">moths &amp; butterflies</name>
    <dbReference type="NCBI Taxonomy" id="7088"/>
</organismHost>
<name>B0LUM9_NPVST</name>
<dbReference type="GO" id="GO:0008083">
    <property type="term" value="F:growth factor activity"/>
    <property type="evidence" value="ECO:0007669"/>
    <property type="project" value="InterPro"/>
</dbReference>
<dbReference type="SUPFAM" id="SSF50353">
    <property type="entry name" value="Cytokine"/>
    <property type="match status" value="1"/>
</dbReference>
<dbReference type="InterPro" id="IPR002209">
    <property type="entry name" value="Fibroblast_GF_fam"/>
</dbReference>
<evidence type="ECO:0000313" key="2">
    <source>
        <dbReference type="EMBL" id="ABY84887.1"/>
    </source>
</evidence>
<dbReference type="EMBL" id="EU374637">
    <property type="protein sequence ID" value="ABY84887.1"/>
    <property type="molecule type" value="Genomic_DNA"/>
</dbReference>
<comment type="similarity">
    <text evidence="1">Belongs to the heparin-binding growth factors family.</text>
</comment>
<dbReference type="Pfam" id="PF00167">
    <property type="entry name" value="FGF"/>
    <property type="match status" value="1"/>
</dbReference>
<sequence>MRSPITIVVAIAVATCCWCMPAHGTRRQIQMFVKNQYIAVDGNGDVMGSRDRTASRTVFYRISISHNLLSLVNSVSCRYVCINACGYVYTLAMNGAGGISQDCLLREHMTESYYNWYYREDNDTRSFLALNKYGRTKRVRIKSDDVLHNNINSINVITGQWDGPSITNRCIENDKRNIMPSSGVCEEDGVAGEDGRRKKNFYSIDEDDISIQLLPNNTTTTTTTTVAAPMPPFVMRDECEMYN</sequence>
<organism evidence="2">
    <name type="scientific">Spodoptera litura multicapsid nucleopolyhedrovirus</name>
    <name type="common">SpltMNPV</name>
    <dbReference type="NCBI Taxonomy" id="46242"/>
    <lineage>
        <taxon>Viruses</taxon>
        <taxon>Viruses incertae sedis</taxon>
        <taxon>Naldaviricetes</taxon>
        <taxon>Lefavirales</taxon>
        <taxon>Baculoviridae</taxon>
        <taxon>Alphabaculovirus</taxon>
        <taxon>Alphabaculovirus spliturae</taxon>
    </lineage>
</organism>
<dbReference type="PANTHER" id="PTHR11486">
    <property type="entry name" value="FIBROBLAST GROWTH FACTOR"/>
    <property type="match status" value="1"/>
</dbReference>
<dbReference type="EMBL" id="EU374638">
    <property type="protein sequence ID" value="ABY84893.1"/>
    <property type="molecule type" value="Genomic_DNA"/>
</dbReference>